<dbReference type="Proteomes" id="UP001501204">
    <property type="component" value="Unassembled WGS sequence"/>
</dbReference>
<protein>
    <recommendedName>
        <fullName evidence="2">CAAX prenyl protease 2/Lysostaphin resistance protein A-like domain-containing protein</fullName>
    </recommendedName>
</protein>
<dbReference type="RefSeq" id="WP_344122531.1">
    <property type="nucleotide sequence ID" value="NZ_BAAAOA010000027.1"/>
</dbReference>
<keyword evidence="1" id="KW-0812">Transmembrane</keyword>
<evidence type="ECO:0000313" key="4">
    <source>
        <dbReference type="Proteomes" id="UP001501204"/>
    </source>
</evidence>
<proteinExistence type="predicted"/>
<feature type="transmembrane region" description="Helical" evidence="1">
    <location>
        <begin position="120"/>
        <end position="137"/>
    </location>
</feature>
<reference evidence="3 4" key="1">
    <citation type="journal article" date="2019" name="Int. J. Syst. Evol. Microbiol.">
        <title>The Global Catalogue of Microorganisms (GCM) 10K type strain sequencing project: providing services to taxonomists for standard genome sequencing and annotation.</title>
        <authorList>
            <consortium name="The Broad Institute Genomics Platform"/>
            <consortium name="The Broad Institute Genome Sequencing Center for Infectious Disease"/>
            <person name="Wu L."/>
            <person name="Ma J."/>
        </authorList>
    </citation>
    <scope>NUCLEOTIDE SEQUENCE [LARGE SCALE GENOMIC DNA]</scope>
    <source>
        <strain evidence="3 4">JCM 14735</strain>
    </source>
</reference>
<accession>A0ABN2KQT9</accession>
<organism evidence="3 4">
    <name type="scientific">Kocuria aegyptia</name>
    <dbReference type="NCBI Taxonomy" id="330943"/>
    <lineage>
        <taxon>Bacteria</taxon>
        <taxon>Bacillati</taxon>
        <taxon>Actinomycetota</taxon>
        <taxon>Actinomycetes</taxon>
        <taxon>Micrococcales</taxon>
        <taxon>Micrococcaceae</taxon>
        <taxon>Kocuria</taxon>
    </lineage>
</organism>
<comment type="caution">
    <text evidence="3">The sequence shown here is derived from an EMBL/GenBank/DDBJ whole genome shotgun (WGS) entry which is preliminary data.</text>
</comment>
<feature type="transmembrane region" description="Helical" evidence="1">
    <location>
        <begin position="14"/>
        <end position="35"/>
    </location>
</feature>
<evidence type="ECO:0000313" key="3">
    <source>
        <dbReference type="EMBL" id="GAA1763076.1"/>
    </source>
</evidence>
<feature type="domain" description="CAAX prenyl protease 2/Lysostaphin resistance protein A-like" evidence="2">
    <location>
        <begin position="125"/>
        <end position="216"/>
    </location>
</feature>
<evidence type="ECO:0000259" key="2">
    <source>
        <dbReference type="Pfam" id="PF02517"/>
    </source>
</evidence>
<dbReference type="Pfam" id="PF02517">
    <property type="entry name" value="Rce1-like"/>
    <property type="match status" value="1"/>
</dbReference>
<feature type="transmembrane region" description="Helical" evidence="1">
    <location>
        <begin position="47"/>
        <end position="66"/>
    </location>
</feature>
<keyword evidence="1" id="KW-1133">Transmembrane helix</keyword>
<keyword evidence="1" id="KW-0472">Membrane</keyword>
<feature type="transmembrane region" description="Helical" evidence="1">
    <location>
        <begin position="234"/>
        <end position="256"/>
    </location>
</feature>
<sequence>MEASVPPPSSAPSVLVRALVPAAVLGGLLLAATGVLGRAGASPAGEVLAGLAVAGVTTGVVVLLRRRARGGRPALGVVVPRAGRQFAVGALAWSLPAAAGFALLAALGVPLRAQVPPAELAIAVALTALRVLLFEAWPEELVFRGHATAVLAERLRGWPVILGQTLLFAAFATALHGGTGAEDLGLFLAMGLGFGYLRAVTGGIWAGAGFHLAFQTVAQLVLPGEVLVVEAPRLAVLLVLGTVPFAVGLAGTALLAQRRPGLLGPGRAPGAPPDTLDP</sequence>
<feature type="transmembrane region" description="Helical" evidence="1">
    <location>
        <begin position="187"/>
        <end position="214"/>
    </location>
</feature>
<dbReference type="InterPro" id="IPR003675">
    <property type="entry name" value="Rce1/LyrA-like_dom"/>
</dbReference>
<dbReference type="EMBL" id="BAAAOA010000027">
    <property type="protein sequence ID" value="GAA1763076.1"/>
    <property type="molecule type" value="Genomic_DNA"/>
</dbReference>
<gene>
    <name evidence="3" type="ORF">GCM10009767_22380</name>
</gene>
<evidence type="ECO:0000256" key="1">
    <source>
        <dbReference type="SAM" id="Phobius"/>
    </source>
</evidence>
<keyword evidence="4" id="KW-1185">Reference proteome</keyword>
<name>A0ABN2KQT9_9MICC</name>
<feature type="transmembrane region" description="Helical" evidence="1">
    <location>
        <begin position="86"/>
        <end position="108"/>
    </location>
</feature>
<feature type="transmembrane region" description="Helical" evidence="1">
    <location>
        <begin position="157"/>
        <end position="175"/>
    </location>
</feature>